<sequence>MVIYHGNAPLPGTPEAERMPEEDKKAAFADYAALAEIENWSGAPPMGLPQNATIVTVTDGAPVLTDGPWLDIRHTVGGFAVVEAPDLDAAVALAAQVPRARLGGAVEVRPSVSLF</sequence>
<dbReference type="PANTHER" id="PTHR35174:SF3">
    <property type="entry name" value="BLL7171 PROTEIN"/>
    <property type="match status" value="1"/>
</dbReference>
<dbReference type="EMBL" id="WRPP01000006">
    <property type="protein sequence ID" value="MVU81410.1"/>
    <property type="molecule type" value="Genomic_DNA"/>
</dbReference>
<keyword evidence="4" id="KW-1185">Reference proteome</keyword>
<dbReference type="Proteomes" id="UP000466794">
    <property type="component" value="Unassembled WGS sequence"/>
</dbReference>
<dbReference type="PANTHER" id="PTHR35174">
    <property type="entry name" value="BLL7171 PROTEIN-RELATED"/>
    <property type="match status" value="1"/>
</dbReference>
<dbReference type="SUPFAM" id="SSF54909">
    <property type="entry name" value="Dimeric alpha+beta barrel"/>
    <property type="match status" value="1"/>
</dbReference>
<dbReference type="Gene3D" id="3.30.70.1060">
    <property type="entry name" value="Dimeric alpha+beta barrel"/>
    <property type="match status" value="1"/>
</dbReference>
<evidence type="ECO:0000313" key="3">
    <source>
        <dbReference type="EMBL" id="MVU81410.1"/>
    </source>
</evidence>
<dbReference type="InterPro" id="IPR005545">
    <property type="entry name" value="YCII"/>
</dbReference>
<proteinExistence type="inferred from homology"/>
<comment type="caution">
    <text evidence="3">The sequence shown here is derived from an EMBL/GenBank/DDBJ whole genome shotgun (WGS) entry which is preliminary data.</text>
</comment>
<feature type="domain" description="YCII-related" evidence="2">
    <location>
        <begin position="55"/>
        <end position="110"/>
    </location>
</feature>
<accession>A0A7K1V439</accession>
<evidence type="ECO:0000259" key="2">
    <source>
        <dbReference type="Pfam" id="PF03795"/>
    </source>
</evidence>
<evidence type="ECO:0000256" key="1">
    <source>
        <dbReference type="ARBA" id="ARBA00007689"/>
    </source>
</evidence>
<protein>
    <recommendedName>
        <fullName evidence="2">YCII-related domain-containing protein</fullName>
    </recommendedName>
</protein>
<comment type="similarity">
    <text evidence="1">Belongs to the YciI family.</text>
</comment>
<evidence type="ECO:0000313" key="4">
    <source>
        <dbReference type="Proteomes" id="UP000466794"/>
    </source>
</evidence>
<gene>
    <name evidence="3" type="ORF">GPX89_29730</name>
</gene>
<dbReference type="InterPro" id="IPR011008">
    <property type="entry name" value="Dimeric_a/b-barrel"/>
</dbReference>
<dbReference type="AlphaFoldDB" id="A0A7K1V439"/>
<name>A0A7K1V439_9NOCA</name>
<organism evidence="3 4">
    <name type="scientific">Nocardia terrae</name>
    <dbReference type="NCBI Taxonomy" id="2675851"/>
    <lineage>
        <taxon>Bacteria</taxon>
        <taxon>Bacillati</taxon>
        <taxon>Actinomycetota</taxon>
        <taxon>Actinomycetes</taxon>
        <taxon>Mycobacteriales</taxon>
        <taxon>Nocardiaceae</taxon>
        <taxon>Nocardia</taxon>
    </lineage>
</organism>
<reference evidence="3 4" key="1">
    <citation type="submission" date="2019-12" db="EMBL/GenBank/DDBJ databases">
        <title>Nocardia sp. nov. ET3-3 isolated from soil.</title>
        <authorList>
            <person name="Kanchanasin P."/>
            <person name="Tanasupawat S."/>
            <person name="Yuki M."/>
            <person name="Kudo T."/>
        </authorList>
    </citation>
    <scope>NUCLEOTIDE SEQUENCE [LARGE SCALE GENOMIC DNA]</scope>
    <source>
        <strain evidence="3 4">ET3-3</strain>
    </source>
</reference>
<dbReference type="Pfam" id="PF03795">
    <property type="entry name" value="YCII"/>
    <property type="match status" value="1"/>
</dbReference>